<dbReference type="Pfam" id="PF13424">
    <property type="entry name" value="TPR_12"/>
    <property type="match status" value="1"/>
</dbReference>
<feature type="domain" description="NB-ARC" evidence="2">
    <location>
        <begin position="302"/>
        <end position="460"/>
    </location>
</feature>
<dbReference type="InterPro" id="IPR027417">
    <property type="entry name" value="P-loop_NTPase"/>
</dbReference>
<feature type="region of interest" description="Disordered" evidence="1">
    <location>
        <begin position="247"/>
        <end position="271"/>
    </location>
</feature>
<dbReference type="InterPro" id="IPR056681">
    <property type="entry name" value="DUF7779"/>
</dbReference>
<dbReference type="Gene3D" id="1.25.40.10">
    <property type="entry name" value="Tetratricopeptide repeat domain"/>
    <property type="match status" value="1"/>
</dbReference>
<feature type="compositionally biased region" description="Polar residues" evidence="1">
    <location>
        <begin position="260"/>
        <end position="271"/>
    </location>
</feature>
<dbReference type="InterPro" id="IPR002182">
    <property type="entry name" value="NB-ARC"/>
</dbReference>
<feature type="domain" description="Heterokaryon incompatibility" evidence="3">
    <location>
        <begin position="25"/>
        <end position="113"/>
    </location>
</feature>
<dbReference type="Proteomes" id="UP000250266">
    <property type="component" value="Unassembled WGS sequence"/>
</dbReference>
<dbReference type="PANTHER" id="PTHR10622">
    <property type="entry name" value="HET DOMAIN-CONTAINING PROTEIN"/>
    <property type="match status" value="1"/>
</dbReference>
<name>A0A8E2J852_9PEZI</name>
<proteinExistence type="predicted"/>
<protein>
    <submittedName>
        <fullName evidence="5">HET-domain-containing protein</fullName>
    </submittedName>
</protein>
<dbReference type="GO" id="GO:0043531">
    <property type="term" value="F:ADP binding"/>
    <property type="evidence" value="ECO:0007669"/>
    <property type="project" value="InterPro"/>
</dbReference>
<reference evidence="5 6" key="1">
    <citation type="journal article" date="2016" name="Nat. Commun.">
        <title>Ectomycorrhizal ecology is imprinted in the genome of the dominant symbiotic fungus Cenococcum geophilum.</title>
        <authorList>
            <consortium name="DOE Joint Genome Institute"/>
            <person name="Peter M."/>
            <person name="Kohler A."/>
            <person name="Ohm R.A."/>
            <person name="Kuo A."/>
            <person name="Krutzmann J."/>
            <person name="Morin E."/>
            <person name="Arend M."/>
            <person name="Barry K.W."/>
            <person name="Binder M."/>
            <person name="Choi C."/>
            <person name="Clum A."/>
            <person name="Copeland A."/>
            <person name="Grisel N."/>
            <person name="Haridas S."/>
            <person name="Kipfer T."/>
            <person name="LaButti K."/>
            <person name="Lindquist E."/>
            <person name="Lipzen A."/>
            <person name="Maire R."/>
            <person name="Meier B."/>
            <person name="Mihaltcheva S."/>
            <person name="Molinier V."/>
            <person name="Murat C."/>
            <person name="Poggeler S."/>
            <person name="Quandt C.A."/>
            <person name="Sperisen C."/>
            <person name="Tritt A."/>
            <person name="Tisserant E."/>
            <person name="Crous P.W."/>
            <person name="Henrissat B."/>
            <person name="Nehls U."/>
            <person name="Egli S."/>
            <person name="Spatafora J.W."/>
            <person name="Grigoriev I.V."/>
            <person name="Martin F.M."/>
        </authorList>
    </citation>
    <scope>NUCLEOTIDE SEQUENCE [LARGE SCALE GENOMIC DNA]</scope>
    <source>
        <strain evidence="5 6">CBS 459.81</strain>
    </source>
</reference>
<dbReference type="Pfam" id="PF06985">
    <property type="entry name" value="HET"/>
    <property type="match status" value="1"/>
</dbReference>
<feature type="non-terminal residue" evidence="5">
    <location>
        <position position="1"/>
    </location>
</feature>
<sequence>MRLLRLKSGDDFELITFNTDDLPSYAILSHTWTDGEEITYNELVAGTGKDKAGYTKIRFCGERAAQDGLQYFWVDTCCINKSTSDELSMAINSMFRWYQRASKCYVYMADVQVPEEVTDVQVFRITWEDAFRGSRWFTRGWTLQELLAPASVEFFSKEGKRLGSKISLEQEIHEVTQVPVRALQGQRLSEFSVDERMSWIARRRTTVKEDKAYCLLGIFGVFMPLIYGEGEEHAYLRLRRKLLKSSKEKEVRDNDHTSGLPDQSTQLRPSSNVPFRRDDDFVDRGDLLTRIDQRCSRPAGRAALVGFGGFGKSQLAIEYAYRVRQRSPDTWVFWVHASNSARLEAAFSNIAEKVGLSSQPDAAVDTLQVVRRWLCNESNGRWLMIVDNVDTDVVIEVQKEKEKVSLASLLPQTDHGAILITSRNADIARSLVGREKDIIAVEAMSDDEAVQLLGNNLGDKSKDGAIRLVSTLDCIPLAIVQAAAYINRLGPRMSVTKYLEELKTIEKQAHLLYKTAIDLRRDEQASNSVLMTWQISFDYICQKRPSAAYLLSFMSFFNRQGIPEFMIRHYTDKDSEGQNDSSGRRFAEEDVDFEEDVAVLRAFSLVRTTQRGYEFEMHGLVQLATRVWLRSTDTERKWYRVFIQAMAQEFPDGEYANWPKCQTLFPHVLSVAEQEDSNKGKTYEWALLLNNAGWYAWRQGLLAQAEDMVSKALEIRKEVLDADNLSTLLSSSLLGTTLVDSGKYEAAESMHRQTLAMYEK</sequence>
<evidence type="ECO:0000313" key="6">
    <source>
        <dbReference type="Proteomes" id="UP000250266"/>
    </source>
</evidence>
<feature type="domain" description="DUF7779" evidence="4">
    <location>
        <begin position="544"/>
        <end position="629"/>
    </location>
</feature>
<dbReference type="Gene3D" id="3.40.50.300">
    <property type="entry name" value="P-loop containing nucleotide triphosphate hydrolases"/>
    <property type="match status" value="1"/>
</dbReference>
<dbReference type="PANTHER" id="PTHR10622:SF11">
    <property type="entry name" value="HET-DOMAIN-CONTAINING PROTEIN"/>
    <property type="match status" value="1"/>
</dbReference>
<dbReference type="SUPFAM" id="SSF48452">
    <property type="entry name" value="TPR-like"/>
    <property type="match status" value="1"/>
</dbReference>
<dbReference type="EMBL" id="KV746180">
    <property type="protein sequence ID" value="OCK72920.1"/>
    <property type="molecule type" value="Genomic_DNA"/>
</dbReference>
<dbReference type="Pfam" id="PF25000">
    <property type="entry name" value="DUF7779"/>
    <property type="match status" value="1"/>
</dbReference>
<dbReference type="AlphaFoldDB" id="A0A8E2J852"/>
<dbReference type="SUPFAM" id="SSF52540">
    <property type="entry name" value="P-loop containing nucleoside triphosphate hydrolases"/>
    <property type="match status" value="1"/>
</dbReference>
<evidence type="ECO:0000313" key="5">
    <source>
        <dbReference type="EMBL" id="OCK72920.1"/>
    </source>
</evidence>
<gene>
    <name evidence="5" type="ORF">K432DRAFT_411226</name>
</gene>
<dbReference type="Pfam" id="PF00931">
    <property type="entry name" value="NB-ARC"/>
    <property type="match status" value="1"/>
</dbReference>
<feature type="compositionally biased region" description="Basic and acidic residues" evidence="1">
    <location>
        <begin position="247"/>
        <end position="256"/>
    </location>
</feature>
<keyword evidence="6" id="KW-1185">Reference proteome</keyword>
<evidence type="ECO:0000259" key="3">
    <source>
        <dbReference type="Pfam" id="PF06985"/>
    </source>
</evidence>
<dbReference type="InterPro" id="IPR011990">
    <property type="entry name" value="TPR-like_helical_dom_sf"/>
</dbReference>
<dbReference type="OrthoDB" id="20872at2759"/>
<accession>A0A8E2J852</accession>
<dbReference type="InterPro" id="IPR010730">
    <property type="entry name" value="HET"/>
</dbReference>
<evidence type="ECO:0000259" key="2">
    <source>
        <dbReference type="Pfam" id="PF00931"/>
    </source>
</evidence>
<evidence type="ECO:0000259" key="4">
    <source>
        <dbReference type="Pfam" id="PF25000"/>
    </source>
</evidence>
<evidence type="ECO:0000256" key="1">
    <source>
        <dbReference type="SAM" id="MobiDB-lite"/>
    </source>
</evidence>
<organism evidence="5 6">
    <name type="scientific">Lepidopterella palustris CBS 459.81</name>
    <dbReference type="NCBI Taxonomy" id="1314670"/>
    <lineage>
        <taxon>Eukaryota</taxon>
        <taxon>Fungi</taxon>
        <taxon>Dikarya</taxon>
        <taxon>Ascomycota</taxon>
        <taxon>Pezizomycotina</taxon>
        <taxon>Dothideomycetes</taxon>
        <taxon>Pleosporomycetidae</taxon>
        <taxon>Mytilinidiales</taxon>
        <taxon>Argynnaceae</taxon>
        <taxon>Lepidopterella</taxon>
    </lineage>
</organism>